<reference evidence="1 2" key="1">
    <citation type="submission" date="2018-12" db="EMBL/GenBank/DDBJ databases">
        <authorList>
            <person name="Betsko A.J."/>
            <person name="Stoner T.H."/>
            <person name="Garlena R.A."/>
            <person name="Russell D.A."/>
            <person name="Pope W.H."/>
            <person name="Jacobs-Sera D."/>
            <person name="Hatfull G.F."/>
        </authorList>
    </citation>
    <scope>NUCLEOTIDE SEQUENCE [LARGE SCALE GENOMIC DNA]</scope>
</reference>
<dbReference type="EMBL" id="MK279849">
    <property type="protein sequence ID" value="AZS07371.1"/>
    <property type="molecule type" value="Genomic_DNA"/>
</dbReference>
<sequence length="334" mass="35676">MALPANGGTYANLLQPGINPLAVRKAIITDILIRDYRNLDGTVHNLADPAVGLGDDGFFSPFAADGKLRSDLLGDDGLGFYHLGSLHEDGIEMTYDTDVADTMIAQSKRAVRFDVTQDNDGITIKALEGTPLVDALRYDKPLHNLADVGQASYTIAKDAETVLVERQVIAIGFDGDNYFAQTYPRMSLRSRGNTSWNKADPDTMEIELGALLCPFVGRPALLHRDGADWRGLQGYPVFGGAPSAEAVVGEMADVTFAKPTGKSSSYEYVVEKSNDNGTTWTEATVEDVSGTNTVTIRVSGITSSVSWKFRVKATGTALLTTTSAVTASAIVGLS</sequence>
<organism evidence="1 2">
    <name type="scientific">Mycobacterium phage Duke13</name>
    <dbReference type="NCBI Taxonomy" id="2499038"/>
    <lineage>
        <taxon>Viruses</taxon>
        <taxon>Duplodnaviria</taxon>
        <taxon>Heunggongvirae</taxon>
        <taxon>Uroviricota</taxon>
        <taxon>Caudoviricetes</taxon>
        <taxon>Omegavirus</taxon>
        <taxon>Omegavirus baka</taxon>
    </lineage>
</organism>
<dbReference type="SUPFAM" id="SSF49265">
    <property type="entry name" value="Fibronectin type III"/>
    <property type="match status" value="1"/>
</dbReference>
<evidence type="ECO:0000313" key="2">
    <source>
        <dbReference type="Proteomes" id="UP000287876"/>
    </source>
</evidence>
<protein>
    <submittedName>
        <fullName evidence="1">Major tail protein</fullName>
    </submittedName>
</protein>
<evidence type="ECO:0000313" key="1">
    <source>
        <dbReference type="EMBL" id="AZS07371.1"/>
    </source>
</evidence>
<dbReference type="Proteomes" id="UP000287876">
    <property type="component" value="Segment"/>
</dbReference>
<proteinExistence type="predicted"/>
<dbReference type="Gene3D" id="2.60.40.10">
    <property type="entry name" value="Immunoglobulins"/>
    <property type="match status" value="1"/>
</dbReference>
<dbReference type="InterPro" id="IPR013783">
    <property type="entry name" value="Ig-like_fold"/>
</dbReference>
<dbReference type="InterPro" id="IPR036116">
    <property type="entry name" value="FN3_sf"/>
</dbReference>
<name>A0A3S9UAQ8_9CAUD</name>
<gene>
    <name evidence="1" type="primary">28</name>
    <name evidence="1" type="ORF">PBI_DUKE13_28</name>
</gene>
<accession>A0A3S9UAQ8</accession>